<gene>
    <name evidence="1" type="ORF">TCM_045546</name>
</gene>
<proteinExistence type="predicted"/>
<dbReference type="Proteomes" id="UP000026915">
    <property type="component" value="Chromosome 10"/>
</dbReference>
<dbReference type="EMBL" id="CM001888">
    <property type="protein sequence ID" value="EOY20161.1"/>
    <property type="molecule type" value="Genomic_DNA"/>
</dbReference>
<dbReference type="Gramene" id="EOY20161">
    <property type="protein sequence ID" value="EOY20161"/>
    <property type="gene ID" value="TCM_045546"/>
</dbReference>
<evidence type="ECO:0000313" key="1">
    <source>
        <dbReference type="EMBL" id="EOY20161.1"/>
    </source>
</evidence>
<protein>
    <submittedName>
        <fullName evidence="1">Uncharacterized protein</fullName>
    </submittedName>
</protein>
<keyword evidence="2" id="KW-1185">Reference proteome</keyword>
<dbReference type="HOGENOM" id="CLU_1996711_0_0_1"/>
<evidence type="ECO:0000313" key="2">
    <source>
        <dbReference type="Proteomes" id="UP000026915"/>
    </source>
</evidence>
<accession>A0A061FSW4</accession>
<sequence length="125" mass="13791">MSLVPLLGPDDGTGSLGSMLRIMGPYFPASLGDLMRVPVWEFLMVTIWSHGRTCCWWWLGSFSCEVVVTTTSSLPSRGRARFKVGSVAACRPCERKPFRSLAEDPEAVEMIKKNTTTAAVISWCC</sequence>
<name>A0A061FSW4_THECC</name>
<dbReference type="AlphaFoldDB" id="A0A061FSW4"/>
<organism evidence="1 2">
    <name type="scientific">Theobroma cacao</name>
    <name type="common">Cacao</name>
    <name type="synonym">Cocoa</name>
    <dbReference type="NCBI Taxonomy" id="3641"/>
    <lineage>
        <taxon>Eukaryota</taxon>
        <taxon>Viridiplantae</taxon>
        <taxon>Streptophyta</taxon>
        <taxon>Embryophyta</taxon>
        <taxon>Tracheophyta</taxon>
        <taxon>Spermatophyta</taxon>
        <taxon>Magnoliopsida</taxon>
        <taxon>eudicotyledons</taxon>
        <taxon>Gunneridae</taxon>
        <taxon>Pentapetalae</taxon>
        <taxon>rosids</taxon>
        <taxon>malvids</taxon>
        <taxon>Malvales</taxon>
        <taxon>Malvaceae</taxon>
        <taxon>Byttnerioideae</taxon>
        <taxon>Theobroma</taxon>
    </lineage>
</organism>
<reference evidence="1 2" key="1">
    <citation type="journal article" date="2013" name="Genome Biol.">
        <title>The genome sequence of the most widely cultivated cacao type and its use to identify candidate genes regulating pod color.</title>
        <authorList>
            <person name="Motamayor J.C."/>
            <person name="Mockaitis K."/>
            <person name="Schmutz J."/>
            <person name="Haiminen N."/>
            <person name="Iii D.L."/>
            <person name="Cornejo O."/>
            <person name="Findley S.D."/>
            <person name="Zheng P."/>
            <person name="Utro F."/>
            <person name="Royaert S."/>
            <person name="Saski C."/>
            <person name="Jenkins J."/>
            <person name="Podicheti R."/>
            <person name="Zhao M."/>
            <person name="Scheffler B.E."/>
            <person name="Stack J.C."/>
            <person name="Feltus F.A."/>
            <person name="Mustiga G.M."/>
            <person name="Amores F."/>
            <person name="Phillips W."/>
            <person name="Marelli J.P."/>
            <person name="May G.D."/>
            <person name="Shapiro H."/>
            <person name="Ma J."/>
            <person name="Bustamante C.D."/>
            <person name="Schnell R.J."/>
            <person name="Main D."/>
            <person name="Gilbert D."/>
            <person name="Parida L."/>
            <person name="Kuhn D.N."/>
        </authorList>
    </citation>
    <scope>NUCLEOTIDE SEQUENCE [LARGE SCALE GENOMIC DNA]</scope>
    <source>
        <strain evidence="2">cv. Matina 1-6</strain>
    </source>
</reference>
<dbReference type="InParanoid" id="A0A061FSW4"/>